<keyword evidence="1 3" id="KW-0853">WD repeat</keyword>
<keyword evidence="4" id="KW-1185">Reference proteome</keyword>
<dbReference type="SUPFAM" id="SSF50978">
    <property type="entry name" value="WD40 repeat-like"/>
    <property type="match status" value="1"/>
</dbReference>
<feature type="repeat" description="WD" evidence="3">
    <location>
        <begin position="230"/>
        <end position="271"/>
    </location>
</feature>
<dbReference type="Gene3D" id="2.130.10.10">
    <property type="entry name" value="YVTN repeat-like/Quinoprotein amine dehydrogenase"/>
    <property type="match status" value="2"/>
</dbReference>
<dbReference type="RefSeq" id="XP_036368238.1">
    <property type="nucleotide sequence ID" value="XM_036512345.1"/>
</dbReference>
<dbReference type="InterPro" id="IPR019775">
    <property type="entry name" value="WD40_repeat_CS"/>
</dbReference>
<dbReference type="Proteomes" id="UP000515154">
    <property type="component" value="Linkage group LG23"/>
</dbReference>
<dbReference type="PANTHER" id="PTHR22838">
    <property type="entry name" value="WD REPEAT PROTEIN 26-RELATED"/>
    <property type="match status" value="1"/>
</dbReference>
<dbReference type="PROSITE" id="PS50294">
    <property type="entry name" value="WD_REPEATS_REGION"/>
    <property type="match status" value="2"/>
</dbReference>
<dbReference type="PROSITE" id="PS00678">
    <property type="entry name" value="WD_REPEATS_1"/>
    <property type="match status" value="1"/>
</dbReference>
<name>A0A7E6FKU7_9MOLL</name>
<keyword evidence="2" id="KW-0677">Repeat</keyword>
<dbReference type="GO" id="GO:1990841">
    <property type="term" value="F:promoter-specific chromatin binding"/>
    <property type="evidence" value="ECO:0007669"/>
    <property type="project" value="TreeGrafter"/>
</dbReference>
<evidence type="ECO:0000256" key="3">
    <source>
        <dbReference type="PROSITE-ProRule" id="PRU00221"/>
    </source>
</evidence>
<dbReference type="InterPro" id="IPR001680">
    <property type="entry name" value="WD40_rpt"/>
</dbReference>
<organism evidence="4 5">
    <name type="scientific">Octopus sinensis</name>
    <name type="common">East Asian common octopus</name>
    <dbReference type="NCBI Taxonomy" id="2607531"/>
    <lineage>
        <taxon>Eukaryota</taxon>
        <taxon>Metazoa</taxon>
        <taxon>Spiralia</taxon>
        <taxon>Lophotrochozoa</taxon>
        <taxon>Mollusca</taxon>
        <taxon>Cephalopoda</taxon>
        <taxon>Coleoidea</taxon>
        <taxon>Octopodiformes</taxon>
        <taxon>Octopoda</taxon>
        <taxon>Incirrata</taxon>
        <taxon>Octopodidae</taxon>
        <taxon>Octopus</taxon>
    </lineage>
</organism>
<dbReference type="InterPro" id="IPR051350">
    <property type="entry name" value="WD_repeat-ST_regulator"/>
</dbReference>
<dbReference type="Pfam" id="PF00400">
    <property type="entry name" value="WD40"/>
    <property type="match status" value="3"/>
</dbReference>
<dbReference type="PANTHER" id="PTHR22838:SF4">
    <property type="entry name" value="WD REPEAT-CONTAINING PROTEIN 13"/>
    <property type="match status" value="1"/>
</dbReference>
<dbReference type="SMART" id="SM00320">
    <property type="entry name" value="WD40"/>
    <property type="match status" value="6"/>
</dbReference>
<sequence>MAAVWQQVLALDAKYNAYRAPNSPHFRTLYIRRRSQLLRETAKVGDRDPNVRRDYLRLRSQLLTARYGSPAFSDQSSLRSRALSLRSLSRNTVEVSSIGSSSKMRLHRSLDSGGPVSRKQWHQLKHVYDSSMKHIYDSIELVPSSVAEASSFAPIFEQPDCEERAMAGGKSVSENYAFAGMHHIFDQHAASVTSVKFANDDKSRVACSSTDGTLSICQLIPPPATVICMLRGHGSGITDFSWSSSNDIILSVSLDGTARLWDVAAGSCIRVIEDGSGAELLCCHFQPLNNNMFVTGSNRGHVQVMNVSTGQCCKGGSGKAAGRILTLAFDSNGRILWTGDDKGFIFSFLFDIATGKLAKGRRITVCENRTVTSISARSWINREARDPSLLVNCAVNYLFLFSIISEDGGLQLKRKFPIKHRTAHVKSTFCPLMSFRQGACVISGSEDMCVYFFDIAKENKSCVNKLLGHSAPVLDVCFNYDESLLASCDANGMVIIWKREGKQGTL</sequence>
<evidence type="ECO:0000313" key="5">
    <source>
        <dbReference type="RefSeq" id="XP_036368238.1"/>
    </source>
</evidence>
<evidence type="ECO:0000313" key="4">
    <source>
        <dbReference type="Proteomes" id="UP000515154"/>
    </source>
</evidence>
<protein>
    <submittedName>
        <fullName evidence="5">WD repeat-containing protein 13 isoform X1</fullName>
    </submittedName>
</protein>
<evidence type="ECO:0000256" key="2">
    <source>
        <dbReference type="ARBA" id="ARBA00022737"/>
    </source>
</evidence>
<accession>A0A7E6FKU7</accession>
<dbReference type="GO" id="GO:0005634">
    <property type="term" value="C:nucleus"/>
    <property type="evidence" value="ECO:0007669"/>
    <property type="project" value="TreeGrafter"/>
</dbReference>
<feature type="repeat" description="WD" evidence="3">
    <location>
        <begin position="466"/>
        <end position="498"/>
    </location>
</feature>
<dbReference type="PROSITE" id="PS50082">
    <property type="entry name" value="WD_REPEATS_2"/>
    <property type="match status" value="2"/>
</dbReference>
<proteinExistence type="predicted"/>
<reference evidence="5" key="1">
    <citation type="submission" date="2025-08" db="UniProtKB">
        <authorList>
            <consortium name="RefSeq"/>
        </authorList>
    </citation>
    <scope>IDENTIFICATION</scope>
</reference>
<dbReference type="InterPro" id="IPR015943">
    <property type="entry name" value="WD40/YVTN_repeat-like_dom_sf"/>
</dbReference>
<evidence type="ECO:0000256" key="1">
    <source>
        <dbReference type="ARBA" id="ARBA00022574"/>
    </source>
</evidence>
<dbReference type="AlphaFoldDB" id="A0A7E6FKU7"/>
<gene>
    <name evidence="5" type="primary">LOC115223618</name>
</gene>
<dbReference type="InterPro" id="IPR036322">
    <property type="entry name" value="WD40_repeat_dom_sf"/>
</dbReference>